<name>A0AAP2G823_9RHOB</name>
<evidence type="ECO:0000313" key="1">
    <source>
        <dbReference type="EMBL" id="MBT0957851.1"/>
    </source>
</evidence>
<dbReference type="EMBL" id="JADQAZ010000002">
    <property type="protein sequence ID" value="MBT0957851.1"/>
    <property type="molecule type" value="Genomic_DNA"/>
</dbReference>
<evidence type="ECO:0000313" key="2">
    <source>
        <dbReference type="Proteomes" id="UP001315686"/>
    </source>
</evidence>
<keyword evidence="2" id="KW-1185">Reference proteome</keyword>
<comment type="caution">
    <text evidence="1">The sequence shown here is derived from an EMBL/GenBank/DDBJ whole genome shotgun (WGS) entry which is preliminary data.</text>
</comment>
<sequence>MAKFTSDIYAGIDGTGPSDNGVYAEDFKNSHVRTFWKNWHGSRSYYLRGPDADGGDTHVRASAIAKKVISDHATKQGRIILCGYSRGAAAVIQASHELKRAGLKVDVLMLFDAVDRAVGITETVIPSNVAQCFHAMRDPAAKSREIFGNVGTTFEPGVFYQQRKFHCTHGGVGGTPWTTAKANGYISEMDEVSPSKAHLVGSALGPVFGTAAGGAAHALNKNMDTNVTLAQDKSGAEATMTWMAGNLRTGLIAAGEFDLQNASFPSNMG</sequence>
<reference evidence="1 2" key="1">
    <citation type="journal article" date="2021" name="Arch. Microbiol.">
        <title>Harenicola maris gen. nov., sp. nov. isolated from the Sea of Japan shallow sediments.</title>
        <authorList>
            <person name="Romanenko L.A."/>
            <person name="Kurilenko V.V."/>
            <person name="Chernysheva N.Y."/>
            <person name="Tekutyeva L.A."/>
            <person name="Velansky P.V."/>
            <person name="Svetashev V.I."/>
            <person name="Isaeva M.P."/>
        </authorList>
    </citation>
    <scope>NUCLEOTIDE SEQUENCE [LARGE SCALE GENOMIC DNA]</scope>
    <source>
        <strain evidence="1 2">KMM 3653</strain>
    </source>
</reference>
<proteinExistence type="predicted"/>
<accession>A0AAP2G823</accession>
<dbReference type="AlphaFoldDB" id="A0AAP2G823"/>
<organism evidence="1 2">
    <name type="scientific">Harenicola maris</name>
    <dbReference type="NCBI Taxonomy" id="2841044"/>
    <lineage>
        <taxon>Bacteria</taxon>
        <taxon>Pseudomonadati</taxon>
        <taxon>Pseudomonadota</taxon>
        <taxon>Alphaproteobacteria</taxon>
        <taxon>Rhodobacterales</taxon>
        <taxon>Paracoccaceae</taxon>
        <taxon>Harenicola</taxon>
    </lineage>
</organism>
<dbReference type="InterPro" id="IPR029058">
    <property type="entry name" value="AB_hydrolase_fold"/>
</dbReference>
<dbReference type="Gene3D" id="3.40.50.1820">
    <property type="entry name" value="alpha/beta hydrolase"/>
    <property type="match status" value="1"/>
</dbReference>
<dbReference type="SUPFAM" id="SSF53474">
    <property type="entry name" value="alpha/beta-Hydrolases"/>
    <property type="match status" value="1"/>
</dbReference>
<dbReference type="Proteomes" id="UP001315686">
    <property type="component" value="Unassembled WGS sequence"/>
</dbReference>
<protein>
    <submittedName>
        <fullName evidence="1">Uncharacterized protein</fullName>
    </submittedName>
</protein>
<dbReference type="RefSeq" id="WP_327794073.1">
    <property type="nucleotide sequence ID" value="NZ_JADQAZ010000002.1"/>
</dbReference>
<gene>
    <name evidence="1" type="ORF">IV417_10655</name>
</gene>